<comment type="similarity">
    <text evidence="2 5">Belongs to the cyclophilin-type PPIase family.</text>
</comment>
<dbReference type="InterPro" id="IPR024936">
    <property type="entry name" value="Cyclophilin-type_PPIase"/>
</dbReference>
<dbReference type="PANTHER" id="PTHR11071:SF561">
    <property type="entry name" value="PEPTIDYL-PROLYL CIS-TRANS ISOMERASE D-RELATED"/>
    <property type="match status" value="1"/>
</dbReference>
<dbReference type="GeneID" id="8245760"/>
<evidence type="ECO:0000256" key="4">
    <source>
        <dbReference type="ARBA" id="ARBA00023235"/>
    </source>
</evidence>
<evidence type="ECO:0000256" key="2">
    <source>
        <dbReference type="ARBA" id="ARBA00007365"/>
    </source>
</evidence>
<dbReference type="CDD" id="cd01926">
    <property type="entry name" value="cyclophilin_ABH_like"/>
    <property type="match status" value="1"/>
</dbReference>
<dbReference type="GO" id="GO:0005737">
    <property type="term" value="C:cytoplasm"/>
    <property type="evidence" value="ECO:0007669"/>
    <property type="project" value="TreeGrafter"/>
</dbReference>
<protein>
    <recommendedName>
        <fullName evidence="5">Peptidyl-prolyl cis-trans isomerase</fullName>
        <shortName evidence="5">PPIase</shortName>
        <ecNumber evidence="5">5.2.1.8</ecNumber>
    </recommendedName>
</protein>
<dbReference type="AlphaFoldDB" id="C1FFK0"/>
<proteinExistence type="inferred from homology"/>
<dbReference type="RefSeq" id="XP_002507839.1">
    <property type="nucleotide sequence ID" value="XM_002507793.1"/>
</dbReference>
<dbReference type="Proteomes" id="UP000002009">
    <property type="component" value="Chromosome 8"/>
</dbReference>
<sequence>MSNPVCFFDMSIGGQPAGRIEMTLRADVTPKTAENFRALCTGEKGFGFKGSSFHRVIPNFMCQGGDFTNHNGTGGKSIYGAKFADENFQLKHTGPGILSMANAGPNTNGSQFFLCTVQTAWLDGKHVVFGSVTKGMDVVQAIEAVGTSSGKTTKQVVIADCGQLS</sequence>
<dbReference type="FunFam" id="2.40.100.10:FF:000013">
    <property type="entry name" value="Peptidyl-prolyl cis-trans isomerase"/>
    <property type="match status" value="1"/>
</dbReference>
<keyword evidence="8" id="KW-1185">Reference proteome</keyword>
<dbReference type="PANTHER" id="PTHR11071">
    <property type="entry name" value="PEPTIDYL-PROLYL CIS-TRANS ISOMERASE"/>
    <property type="match status" value="1"/>
</dbReference>
<keyword evidence="3 5" id="KW-0697">Rotamase</keyword>
<name>C1FFK0_MICCC</name>
<dbReference type="PIRSF" id="PIRSF001467">
    <property type="entry name" value="Peptidylpro_ismrse"/>
    <property type="match status" value="1"/>
</dbReference>
<evidence type="ECO:0000256" key="3">
    <source>
        <dbReference type="ARBA" id="ARBA00023110"/>
    </source>
</evidence>
<dbReference type="GO" id="GO:0006457">
    <property type="term" value="P:protein folding"/>
    <property type="evidence" value="ECO:0007669"/>
    <property type="project" value="InterPro"/>
</dbReference>
<accession>C1FFK0</accession>
<dbReference type="Gene3D" id="2.40.100.10">
    <property type="entry name" value="Cyclophilin-like"/>
    <property type="match status" value="1"/>
</dbReference>
<comment type="function">
    <text evidence="5">PPIases accelerate the folding of proteins. It catalyzes the cis-trans isomerization of proline imidic peptide bonds in oligopeptides.</text>
</comment>
<organism evidence="7 8">
    <name type="scientific">Micromonas commoda (strain RCC299 / NOUM17 / CCMP2709)</name>
    <name type="common">Picoplanktonic green alga</name>
    <dbReference type="NCBI Taxonomy" id="296587"/>
    <lineage>
        <taxon>Eukaryota</taxon>
        <taxon>Viridiplantae</taxon>
        <taxon>Chlorophyta</taxon>
        <taxon>Mamiellophyceae</taxon>
        <taxon>Mamiellales</taxon>
        <taxon>Mamiellaceae</taxon>
        <taxon>Micromonas</taxon>
    </lineage>
</organism>
<dbReference type="KEGG" id="mis:MICPUN_107024"/>
<dbReference type="OMA" id="FTMGNGL"/>
<dbReference type="EC" id="5.2.1.8" evidence="5"/>
<dbReference type="InterPro" id="IPR002130">
    <property type="entry name" value="Cyclophilin-type_PPIase_dom"/>
</dbReference>
<dbReference type="PRINTS" id="PR00153">
    <property type="entry name" value="CSAPPISMRASE"/>
</dbReference>
<dbReference type="GO" id="GO:0016018">
    <property type="term" value="F:cyclosporin A binding"/>
    <property type="evidence" value="ECO:0007669"/>
    <property type="project" value="TreeGrafter"/>
</dbReference>
<dbReference type="InterPro" id="IPR029000">
    <property type="entry name" value="Cyclophilin-like_dom_sf"/>
</dbReference>
<reference evidence="7 8" key="1">
    <citation type="journal article" date="2009" name="Science">
        <title>Green evolution and dynamic adaptations revealed by genomes of the marine picoeukaryotes Micromonas.</title>
        <authorList>
            <person name="Worden A.Z."/>
            <person name="Lee J.H."/>
            <person name="Mock T."/>
            <person name="Rouze P."/>
            <person name="Simmons M.P."/>
            <person name="Aerts A.L."/>
            <person name="Allen A.E."/>
            <person name="Cuvelier M.L."/>
            <person name="Derelle E."/>
            <person name="Everett M.V."/>
            <person name="Foulon E."/>
            <person name="Grimwood J."/>
            <person name="Gundlach H."/>
            <person name="Henrissat B."/>
            <person name="Napoli C."/>
            <person name="McDonald S.M."/>
            <person name="Parker M.S."/>
            <person name="Rombauts S."/>
            <person name="Salamov A."/>
            <person name="Von Dassow P."/>
            <person name="Badger J.H."/>
            <person name="Coutinho P.M."/>
            <person name="Demir E."/>
            <person name="Dubchak I."/>
            <person name="Gentemann C."/>
            <person name="Eikrem W."/>
            <person name="Gready J.E."/>
            <person name="John U."/>
            <person name="Lanier W."/>
            <person name="Lindquist E.A."/>
            <person name="Lucas S."/>
            <person name="Mayer K.F."/>
            <person name="Moreau H."/>
            <person name="Not F."/>
            <person name="Otillar R."/>
            <person name="Panaud O."/>
            <person name="Pangilinan J."/>
            <person name="Paulsen I."/>
            <person name="Piegu B."/>
            <person name="Poliakov A."/>
            <person name="Robbens S."/>
            <person name="Schmutz J."/>
            <person name="Toulza E."/>
            <person name="Wyss T."/>
            <person name="Zelensky A."/>
            <person name="Zhou K."/>
            <person name="Armbrust E.V."/>
            <person name="Bhattacharya D."/>
            <person name="Goodenough U.W."/>
            <person name="Van de Peer Y."/>
            <person name="Grigoriev I.V."/>
        </authorList>
    </citation>
    <scope>NUCLEOTIDE SEQUENCE [LARGE SCALE GENOMIC DNA]</scope>
    <source>
        <strain evidence="8">RCC299 / NOUM17</strain>
    </source>
</reference>
<dbReference type="Pfam" id="PF00160">
    <property type="entry name" value="Pro_isomerase"/>
    <property type="match status" value="1"/>
</dbReference>
<evidence type="ECO:0000259" key="6">
    <source>
        <dbReference type="PROSITE" id="PS50072"/>
    </source>
</evidence>
<evidence type="ECO:0000256" key="5">
    <source>
        <dbReference type="RuleBase" id="RU363019"/>
    </source>
</evidence>
<dbReference type="SUPFAM" id="SSF50891">
    <property type="entry name" value="Cyclophilin-like"/>
    <property type="match status" value="1"/>
</dbReference>
<dbReference type="InterPro" id="IPR020892">
    <property type="entry name" value="Cyclophilin-type_PPIase_CS"/>
</dbReference>
<dbReference type="STRING" id="296587.C1FFK0"/>
<gene>
    <name evidence="7" type="ORF">MICPUN_107024</name>
</gene>
<dbReference type="InParanoid" id="C1FFK0"/>
<comment type="catalytic activity">
    <reaction evidence="1 5">
        <text>[protein]-peptidylproline (omega=180) = [protein]-peptidylproline (omega=0)</text>
        <dbReference type="Rhea" id="RHEA:16237"/>
        <dbReference type="Rhea" id="RHEA-COMP:10747"/>
        <dbReference type="Rhea" id="RHEA-COMP:10748"/>
        <dbReference type="ChEBI" id="CHEBI:83833"/>
        <dbReference type="ChEBI" id="CHEBI:83834"/>
        <dbReference type="EC" id="5.2.1.8"/>
    </reaction>
</comment>
<dbReference type="FunCoup" id="C1FFK0">
    <property type="interactions" value="1258"/>
</dbReference>
<feature type="domain" description="PPIase cyclophilin-type" evidence="6">
    <location>
        <begin position="7"/>
        <end position="163"/>
    </location>
</feature>
<dbReference type="EMBL" id="CP001575">
    <property type="protein sequence ID" value="ACO69097.1"/>
    <property type="molecule type" value="Genomic_DNA"/>
</dbReference>
<dbReference type="eggNOG" id="KOG0865">
    <property type="taxonomic scope" value="Eukaryota"/>
</dbReference>
<dbReference type="PROSITE" id="PS00170">
    <property type="entry name" value="CSA_PPIASE_1"/>
    <property type="match status" value="1"/>
</dbReference>
<dbReference type="OrthoDB" id="193499at2759"/>
<evidence type="ECO:0000313" key="7">
    <source>
        <dbReference type="EMBL" id="ACO69097.1"/>
    </source>
</evidence>
<keyword evidence="4 5" id="KW-0413">Isomerase</keyword>
<dbReference type="GO" id="GO:0003755">
    <property type="term" value="F:peptidyl-prolyl cis-trans isomerase activity"/>
    <property type="evidence" value="ECO:0007669"/>
    <property type="project" value="UniProtKB-UniRule"/>
</dbReference>
<dbReference type="PROSITE" id="PS50072">
    <property type="entry name" value="CSA_PPIASE_2"/>
    <property type="match status" value="1"/>
</dbReference>
<evidence type="ECO:0000256" key="1">
    <source>
        <dbReference type="ARBA" id="ARBA00000971"/>
    </source>
</evidence>
<evidence type="ECO:0000313" key="8">
    <source>
        <dbReference type="Proteomes" id="UP000002009"/>
    </source>
</evidence>